<evidence type="ECO:0000313" key="2">
    <source>
        <dbReference type="EnsemblProtists" id="HpaP803824"/>
    </source>
</evidence>
<feature type="region of interest" description="Disordered" evidence="1">
    <location>
        <begin position="1"/>
        <end position="33"/>
    </location>
</feature>
<evidence type="ECO:0000313" key="3">
    <source>
        <dbReference type="Proteomes" id="UP000011713"/>
    </source>
</evidence>
<reference evidence="2" key="2">
    <citation type="submission" date="2015-06" db="UniProtKB">
        <authorList>
            <consortium name="EnsemblProtists"/>
        </authorList>
    </citation>
    <scope>IDENTIFICATION</scope>
    <source>
        <strain evidence="2">Emoy2</strain>
    </source>
</reference>
<protein>
    <submittedName>
        <fullName evidence="2">Uncharacterized protein</fullName>
    </submittedName>
</protein>
<dbReference type="Proteomes" id="UP000011713">
    <property type="component" value="Unassembled WGS sequence"/>
</dbReference>
<dbReference type="STRING" id="559515.M4BC09"/>
<dbReference type="VEuPathDB" id="FungiDB:HpaG803824"/>
<dbReference type="EMBL" id="JH598116">
    <property type="status" value="NOT_ANNOTATED_CDS"/>
    <property type="molecule type" value="Genomic_DNA"/>
</dbReference>
<feature type="compositionally biased region" description="Polar residues" evidence="1">
    <location>
        <begin position="16"/>
        <end position="26"/>
    </location>
</feature>
<dbReference type="EnsemblProtists" id="HpaT803824">
    <property type="protein sequence ID" value="HpaP803824"/>
    <property type="gene ID" value="HpaG803824"/>
</dbReference>
<keyword evidence="3" id="KW-1185">Reference proteome</keyword>
<dbReference type="InParanoid" id="M4BC09"/>
<sequence length="175" mass="19458">MKHKEQGGGVYGDANGQGQAFMTSGQSKRKEIELPSVQRGYARMRSGRGRKEQASRRLKKTLATSCFQLVKWNLGTRKRKSLFKLCMNSLMPDEVNFSSSTVYKGITNSNFWHLRLGYIGHGGLDSIVRKTTASTSTSRLCRIGRRVMGVLWQANASELNAKVSGACKEDARSHP</sequence>
<dbReference type="eggNOG" id="ENOG502SXTX">
    <property type="taxonomic scope" value="Eukaryota"/>
</dbReference>
<proteinExistence type="predicted"/>
<reference evidence="3" key="1">
    <citation type="journal article" date="2010" name="Science">
        <title>Signatures of adaptation to obligate biotrophy in the Hyaloperonospora arabidopsidis genome.</title>
        <authorList>
            <person name="Baxter L."/>
            <person name="Tripathy S."/>
            <person name="Ishaque N."/>
            <person name="Boot N."/>
            <person name="Cabral A."/>
            <person name="Kemen E."/>
            <person name="Thines M."/>
            <person name="Ah-Fong A."/>
            <person name="Anderson R."/>
            <person name="Badejoko W."/>
            <person name="Bittner-Eddy P."/>
            <person name="Boore J.L."/>
            <person name="Chibucos M.C."/>
            <person name="Coates M."/>
            <person name="Dehal P."/>
            <person name="Delehaunty K."/>
            <person name="Dong S."/>
            <person name="Downton P."/>
            <person name="Dumas B."/>
            <person name="Fabro G."/>
            <person name="Fronick C."/>
            <person name="Fuerstenberg S.I."/>
            <person name="Fulton L."/>
            <person name="Gaulin E."/>
            <person name="Govers F."/>
            <person name="Hughes L."/>
            <person name="Humphray S."/>
            <person name="Jiang R.H."/>
            <person name="Judelson H."/>
            <person name="Kamoun S."/>
            <person name="Kyung K."/>
            <person name="Meijer H."/>
            <person name="Minx P."/>
            <person name="Morris P."/>
            <person name="Nelson J."/>
            <person name="Phuntumart V."/>
            <person name="Qutob D."/>
            <person name="Rehmany A."/>
            <person name="Rougon-Cardoso A."/>
            <person name="Ryden P."/>
            <person name="Torto-Alalibo T."/>
            <person name="Studholme D."/>
            <person name="Wang Y."/>
            <person name="Win J."/>
            <person name="Wood J."/>
            <person name="Clifton S.W."/>
            <person name="Rogers J."/>
            <person name="Van den Ackerveken G."/>
            <person name="Jones J.D."/>
            <person name="McDowell J.M."/>
            <person name="Beynon J."/>
            <person name="Tyler B.M."/>
        </authorList>
    </citation>
    <scope>NUCLEOTIDE SEQUENCE [LARGE SCALE GENOMIC DNA]</scope>
    <source>
        <strain evidence="3">Emoy2</strain>
    </source>
</reference>
<accession>M4BC09</accession>
<organism evidence="2 3">
    <name type="scientific">Hyaloperonospora arabidopsidis (strain Emoy2)</name>
    <name type="common">Downy mildew agent</name>
    <name type="synonym">Peronospora arabidopsidis</name>
    <dbReference type="NCBI Taxonomy" id="559515"/>
    <lineage>
        <taxon>Eukaryota</taxon>
        <taxon>Sar</taxon>
        <taxon>Stramenopiles</taxon>
        <taxon>Oomycota</taxon>
        <taxon>Peronosporomycetes</taxon>
        <taxon>Peronosporales</taxon>
        <taxon>Peronosporaceae</taxon>
        <taxon>Hyaloperonospora</taxon>
    </lineage>
</organism>
<dbReference type="HOGENOM" id="CLU_1535414_0_0_1"/>
<name>M4BC09_HYAAE</name>
<dbReference type="AlphaFoldDB" id="M4BC09"/>
<evidence type="ECO:0000256" key="1">
    <source>
        <dbReference type="SAM" id="MobiDB-lite"/>
    </source>
</evidence>